<protein>
    <submittedName>
        <fullName evidence="2">Uncharacterized protein</fullName>
    </submittedName>
</protein>
<evidence type="ECO:0000313" key="2">
    <source>
        <dbReference type="EMBL" id="OHU57119.1"/>
    </source>
</evidence>
<dbReference type="EMBL" id="MLIQ01000014">
    <property type="protein sequence ID" value="OHU57119.1"/>
    <property type="molecule type" value="Genomic_DNA"/>
</dbReference>
<reference evidence="2 3" key="1">
    <citation type="submission" date="2016-10" db="EMBL/GenBank/DDBJ databases">
        <title>Evaluation of Human, Veterinary and Environmental Mycobacterium chelonae Isolates by Core Genome Phylogenomic Analysis, Targeted Gene Comparison, and Anti-microbial Susceptibility Patterns: A Tale of Mistaken Identities.</title>
        <authorList>
            <person name="Fogelson S.B."/>
            <person name="Camus A.C."/>
            <person name="Lorenz W."/>
            <person name="Vasireddy R."/>
            <person name="Vasireddy S."/>
            <person name="Smith T."/>
            <person name="Brown-Elliott B.A."/>
            <person name="Wallace R.J.Jr."/>
            <person name="Hasan N.A."/>
            <person name="Reischl U."/>
            <person name="Sanchez S."/>
        </authorList>
    </citation>
    <scope>NUCLEOTIDE SEQUENCE [LARGE SCALE GENOMIC DNA]</scope>
    <source>
        <strain evidence="2 3">15515</strain>
    </source>
</reference>
<accession>A0A1S1LPJ6</accession>
<proteinExistence type="predicted"/>
<evidence type="ECO:0000313" key="3">
    <source>
        <dbReference type="Proteomes" id="UP000180043"/>
    </source>
</evidence>
<gene>
    <name evidence="2" type="ORF">BKG82_13095</name>
</gene>
<sequence>MSNANKEIHMPDHDAEVVQTVAAMIREVDGNHQLGAAALAEALVNRGVTIKTGTERRTYAVATKLRDDTTRALSTTFPTPGEAAHELAVMLGDDYYRDQHPFIATTVESPWVPVDEIDLAATGLHAPGTTVLNPAAIGDPEASPILRLNPSMASLIHQGQATPERSAPEPPEAGHAGIEPTCPECGHAVPIVSSRDREGLHWARHTITGSLTSSDGPECEGSGDDWEDPGTTDWTPGNQSW</sequence>
<comment type="caution">
    <text evidence="2">The sequence shown here is derived from an EMBL/GenBank/DDBJ whole genome shotgun (WGS) entry which is preliminary data.</text>
</comment>
<dbReference type="Proteomes" id="UP000180043">
    <property type="component" value="Unassembled WGS sequence"/>
</dbReference>
<dbReference type="AlphaFoldDB" id="A0A1S1LPJ6"/>
<feature type="compositionally biased region" description="Acidic residues" evidence="1">
    <location>
        <begin position="217"/>
        <end position="230"/>
    </location>
</feature>
<feature type="region of interest" description="Disordered" evidence="1">
    <location>
        <begin position="206"/>
        <end position="241"/>
    </location>
</feature>
<organism evidence="2 3">
    <name type="scientific">Mycobacteroides chelonae</name>
    <name type="common">Mycobacterium chelonae</name>
    <dbReference type="NCBI Taxonomy" id="1774"/>
    <lineage>
        <taxon>Bacteria</taxon>
        <taxon>Bacillati</taxon>
        <taxon>Actinomycetota</taxon>
        <taxon>Actinomycetes</taxon>
        <taxon>Mycobacteriales</taxon>
        <taxon>Mycobacteriaceae</taxon>
        <taxon>Mycobacteroides</taxon>
    </lineage>
</organism>
<feature type="compositionally biased region" description="Polar residues" evidence="1">
    <location>
        <begin position="232"/>
        <end position="241"/>
    </location>
</feature>
<name>A0A1S1LPJ6_MYCCH</name>
<feature type="region of interest" description="Disordered" evidence="1">
    <location>
        <begin position="157"/>
        <end position="181"/>
    </location>
</feature>
<evidence type="ECO:0000256" key="1">
    <source>
        <dbReference type="SAM" id="MobiDB-lite"/>
    </source>
</evidence>